<dbReference type="PROSITE" id="PS50014">
    <property type="entry name" value="BROMODOMAIN_2"/>
    <property type="match status" value="1"/>
</dbReference>
<dbReference type="SUPFAM" id="SSF47370">
    <property type="entry name" value="Bromodomain"/>
    <property type="match status" value="1"/>
</dbReference>
<dbReference type="OrthoDB" id="4062651at2759"/>
<dbReference type="GO" id="GO:0006325">
    <property type="term" value="P:chromatin organization"/>
    <property type="evidence" value="ECO:0007669"/>
    <property type="project" value="UniProtKB-ARBA"/>
</dbReference>
<evidence type="ECO:0000313" key="6">
    <source>
        <dbReference type="Proteomes" id="UP000780801"/>
    </source>
</evidence>
<feature type="compositionally biased region" description="Polar residues" evidence="3">
    <location>
        <begin position="50"/>
        <end position="84"/>
    </location>
</feature>
<reference evidence="5" key="1">
    <citation type="journal article" date="2020" name="Fungal Divers.">
        <title>Resolving the Mortierellaceae phylogeny through synthesis of multi-gene phylogenetics and phylogenomics.</title>
        <authorList>
            <person name="Vandepol N."/>
            <person name="Liber J."/>
            <person name="Desiro A."/>
            <person name="Na H."/>
            <person name="Kennedy M."/>
            <person name="Barry K."/>
            <person name="Grigoriev I.V."/>
            <person name="Miller A.N."/>
            <person name="O'Donnell K."/>
            <person name="Stajich J.E."/>
            <person name="Bonito G."/>
        </authorList>
    </citation>
    <scope>NUCLEOTIDE SEQUENCE</scope>
    <source>
        <strain evidence="5">KOD1015</strain>
    </source>
</reference>
<feature type="compositionally biased region" description="Low complexity" evidence="3">
    <location>
        <begin position="121"/>
        <end position="142"/>
    </location>
</feature>
<protein>
    <recommendedName>
        <fullName evidence="4">Bromo domain-containing protein</fullName>
    </recommendedName>
</protein>
<evidence type="ECO:0000256" key="2">
    <source>
        <dbReference type="PROSITE-ProRule" id="PRU00035"/>
    </source>
</evidence>
<evidence type="ECO:0000313" key="5">
    <source>
        <dbReference type="EMBL" id="KAF9578622.1"/>
    </source>
</evidence>
<evidence type="ECO:0000259" key="4">
    <source>
        <dbReference type="PROSITE" id="PS50014"/>
    </source>
</evidence>
<gene>
    <name evidence="5" type="ORF">BGW38_005490</name>
</gene>
<comment type="caution">
    <text evidence="5">The sequence shown here is derived from an EMBL/GenBank/DDBJ whole genome shotgun (WGS) entry which is preliminary data.</text>
</comment>
<evidence type="ECO:0000256" key="1">
    <source>
        <dbReference type="ARBA" id="ARBA00023117"/>
    </source>
</evidence>
<organism evidence="5 6">
    <name type="scientific">Lunasporangiospora selenospora</name>
    <dbReference type="NCBI Taxonomy" id="979761"/>
    <lineage>
        <taxon>Eukaryota</taxon>
        <taxon>Fungi</taxon>
        <taxon>Fungi incertae sedis</taxon>
        <taxon>Mucoromycota</taxon>
        <taxon>Mortierellomycotina</taxon>
        <taxon>Mortierellomycetes</taxon>
        <taxon>Mortierellales</taxon>
        <taxon>Mortierellaceae</taxon>
        <taxon>Lunasporangiospora</taxon>
    </lineage>
</organism>
<dbReference type="AlphaFoldDB" id="A0A9P6KBH2"/>
<dbReference type="InterPro" id="IPR036427">
    <property type="entry name" value="Bromodomain-like_sf"/>
</dbReference>
<dbReference type="Pfam" id="PF00439">
    <property type="entry name" value="Bromodomain"/>
    <property type="match status" value="1"/>
</dbReference>
<accession>A0A9P6KBH2</accession>
<feature type="domain" description="Bromo" evidence="4">
    <location>
        <begin position="243"/>
        <end position="330"/>
    </location>
</feature>
<dbReference type="SMART" id="SM00297">
    <property type="entry name" value="BROMO"/>
    <property type="match status" value="1"/>
</dbReference>
<dbReference type="Gene3D" id="1.20.920.10">
    <property type="entry name" value="Bromodomain-like"/>
    <property type="match status" value="1"/>
</dbReference>
<keyword evidence="1 2" id="KW-0103">Bromodomain</keyword>
<dbReference type="PRINTS" id="PR00503">
    <property type="entry name" value="BROMODOMAIN"/>
</dbReference>
<name>A0A9P6KBH2_9FUNG</name>
<evidence type="ECO:0000256" key="3">
    <source>
        <dbReference type="SAM" id="MobiDB-lite"/>
    </source>
</evidence>
<proteinExistence type="predicted"/>
<dbReference type="EMBL" id="JAABOA010003480">
    <property type="protein sequence ID" value="KAF9578622.1"/>
    <property type="molecule type" value="Genomic_DNA"/>
</dbReference>
<dbReference type="CDD" id="cd04369">
    <property type="entry name" value="Bromodomain"/>
    <property type="match status" value="1"/>
</dbReference>
<feature type="region of interest" description="Disordered" evidence="3">
    <location>
        <begin position="1"/>
        <end position="37"/>
    </location>
</feature>
<dbReference type="InterPro" id="IPR001487">
    <property type="entry name" value="Bromodomain"/>
</dbReference>
<feature type="region of interest" description="Disordered" evidence="3">
    <location>
        <begin position="50"/>
        <end position="142"/>
    </location>
</feature>
<sequence length="350" mass="37068">MMSEDAGAEHRGYSTTDPEKRVKIAKAVPPNLGPLPSHLANARNLAVRTTYSPGSSQTSTNSKVGFNGAHGSNKTATQSVTMTSVGEPERAGTAAVPNPVQSHRNKSKSKSSSPIPTPVQVASPAPLSSDPSSVLPTSTLSSVSNGVTHQLHMSGGRAMDSSALASIGDFSTRIPGDSGSLPLAGSTLASTTSTSMPASKTDGIDRLSILEIFRVGMSILDALTSNPVCKSFINKVPLSFSHYYDTIKKPMDLTTIEHKLWKTVALYNQAITAGTATVQVPSISPLLLSVSETLANGVTEGYADLQQFEKDLRRIYLNATKFNASTHVIFKEAQAFQTLYTNLLETSKQE</sequence>
<feature type="compositionally biased region" description="Basic and acidic residues" evidence="3">
    <location>
        <begin position="7"/>
        <end position="22"/>
    </location>
</feature>
<keyword evidence="6" id="KW-1185">Reference proteome</keyword>
<dbReference type="Proteomes" id="UP000780801">
    <property type="component" value="Unassembled WGS sequence"/>
</dbReference>